<dbReference type="SMART" id="SM00501">
    <property type="entry name" value="BRIGHT"/>
    <property type="match status" value="1"/>
</dbReference>
<dbReference type="EMBL" id="HBIN01022654">
    <property type="protein sequence ID" value="CAE0447429.1"/>
    <property type="molecule type" value="Transcribed_RNA"/>
</dbReference>
<reference evidence="3" key="1">
    <citation type="submission" date="2021-01" db="EMBL/GenBank/DDBJ databases">
        <authorList>
            <person name="Corre E."/>
            <person name="Pelletier E."/>
            <person name="Niang G."/>
            <person name="Scheremetjew M."/>
            <person name="Finn R."/>
            <person name="Kale V."/>
            <person name="Holt S."/>
            <person name="Cochrane G."/>
            <person name="Meng A."/>
            <person name="Brown T."/>
            <person name="Cohen L."/>
        </authorList>
    </citation>
    <scope>NUCLEOTIDE SEQUENCE</scope>
    <source>
        <strain evidence="3">GSBS06</strain>
    </source>
</reference>
<dbReference type="PROSITE" id="PS51011">
    <property type="entry name" value="ARID"/>
    <property type="match status" value="1"/>
</dbReference>
<accession>A0A7S3PQK2</accession>
<feature type="domain" description="ARID" evidence="2">
    <location>
        <begin position="317"/>
        <end position="406"/>
    </location>
</feature>
<dbReference type="Gene3D" id="1.10.150.60">
    <property type="entry name" value="ARID DNA-binding domain"/>
    <property type="match status" value="1"/>
</dbReference>
<feature type="compositionally biased region" description="Basic and acidic residues" evidence="1">
    <location>
        <begin position="45"/>
        <end position="62"/>
    </location>
</feature>
<dbReference type="SUPFAM" id="SSF46774">
    <property type="entry name" value="ARID-like"/>
    <property type="match status" value="1"/>
</dbReference>
<feature type="compositionally biased region" description="Basic and acidic residues" evidence="1">
    <location>
        <begin position="168"/>
        <end position="178"/>
    </location>
</feature>
<proteinExistence type="predicted"/>
<dbReference type="AlphaFoldDB" id="A0A7S3PQK2"/>
<dbReference type="InterPro" id="IPR001606">
    <property type="entry name" value="ARID_dom"/>
</dbReference>
<evidence type="ECO:0000256" key="1">
    <source>
        <dbReference type="SAM" id="MobiDB-lite"/>
    </source>
</evidence>
<dbReference type="InterPro" id="IPR036431">
    <property type="entry name" value="ARID_dom_sf"/>
</dbReference>
<evidence type="ECO:0000313" key="3">
    <source>
        <dbReference type="EMBL" id="CAE0447429.1"/>
    </source>
</evidence>
<evidence type="ECO:0000259" key="2">
    <source>
        <dbReference type="PROSITE" id="PS51011"/>
    </source>
</evidence>
<sequence>MILVPAQQQPQLPMKKSEVGDQFLNLRITNFEELSYTGLNSVKVKRENDDNGKNSKREDSNSRHGINRKGQGNANETKYLSNQLLSLHLGYGRNRPDLTHIFTGCLPVHAQPQSKIALAAKAALEFGEEEEENDDPNAEDIANAQAQGGRPKRKKALESREMIKRFAGGEDDIKKESIPDVVTRTRSGRQSRKPHRTREYDSFSDEDYDDRPTRKKKRKTDGGFRRPRVEPLGGEFDIVVKLHIATGLYEVNQNVPLNFSVQADTGDIIVESRTVDAQTDKTPFSKILVGDVLIAIDGEPITVLNSFTPHSLTEHINQRLNSRANCVYTFKAKRHLIVERVPQMLGTIIDPQQFFDAVDALGGFQEVHAQKQWQNIRRTMDLKFTTSSGNILKKAYLTYFQDLILS</sequence>
<gene>
    <name evidence="3" type="ORF">ASTO00021_LOCUS17401</name>
</gene>
<organism evidence="3">
    <name type="scientific">Aplanochytrium stocchinoi</name>
    <dbReference type="NCBI Taxonomy" id="215587"/>
    <lineage>
        <taxon>Eukaryota</taxon>
        <taxon>Sar</taxon>
        <taxon>Stramenopiles</taxon>
        <taxon>Bigyra</taxon>
        <taxon>Labyrinthulomycetes</taxon>
        <taxon>Thraustochytrida</taxon>
        <taxon>Thraustochytriidae</taxon>
        <taxon>Aplanochytrium</taxon>
    </lineage>
</organism>
<dbReference type="CDD" id="cd16100">
    <property type="entry name" value="ARID"/>
    <property type="match status" value="1"/>
</dbReference>
<protein>
    <recommendedName>
        <fullName evidence="2">ARID domain-containing protein</fullName>
    </recommendedName>
</protein>
<dbReference type="SMART" id="SM01014">
    <property type="entry name" value="ARID"/>
    <property type="match status" value="1"/>
</dbReference>
<feature type="compositionally biased region" description="Basic residues" evidence="1">
    <location>
        <begin position="186"/>
        <end position="196"/>
    </location>
</feature>
<dbReference type="GO" id="GO:0003677">
    <property type="term" value="F:DNA binding"/>
    <property type="evidence" value="ECO:0007669"/>
    <property type="project" value="InterPro"/>
</dbReference>
<feature type="region of interest" description="Disordered" evidence="1">
    <location>
        <begin position="168"/>
        <end position="227"/>
    </location>
</feature>
<feature type="region of interest" description="Disordered" evidence="1">
    <location>
        <begin position="45"/>
        <end position="75"/>
    </location>
</feature>
<name>A0A7S3PQK2_9STRA</name>
<dbReference type="Pfam" id="PF01388">
    <property type="entry name" value="ARID"/>
    <property type="match status" value="1"/>
</dbReference>